<evidence type="ECO:0000313" key="10">
    <source>
        <dbReference type="Proteomes" id="UP000631694"/>
    </source>
</evidence>
<dbReference type="InterPro" id="IPR047215">
    <property type="entry name" value="Galactose_mutarotase-like"/>
</dbReference>
<protein>
    <recommendedName>
        <fullName evidence="5">Aldose 1-epimerase</fullName>
        <ecNumber evidence="5">5.1.3.3</ecNumber>
    </recommendedName>
</protein>
<organism evidence="9 10">
    <name type="scientific">Methylobrevis albus</name>
    <dbReference type="NCBI Taxonomy" id="2793297"/>
    <lineage>
        <taxon>Bacteria</taxon>
        <taxon>Pseudomonadati</taxon>
        <taxon>Pseudomonadota</taxon>
        <taxon>Alphaproteobacteria</taxon>
        <taxon>Hyphomicrobiales</taxon>
        <taxon>Pleomorphomonadaceae</taxon>
        <taxon>Methylobrevis</taxon>
    </lineage>
</organism>
<dbReference type="InterPro" id="IPR014718">
    <property type="entry name" value="GH-type_carb-bd"/>
</dbReference>
<evidence type="ECO:0000256" key="6">
    <source>
        <dbReference type="PIRSR" id="PIRSR005096-1"/>
    </source>
</evidence>
<dbReference type="EC" id="5.1.3.3" evidence="5"/>
<accession>A0A931HYV7</accession>
<dbReference type="GO" id="GO:0004034">
    <property type="term" value="F:aldose 1-epimerase activity"/>
    <property type="evidence" value="ECO:0007669"/>
    <property type="project" value="UniProtKB-EC"/>
</dbReference>
<evidence type="ECO:0000256" key="8">
    <source>
        <dbReference type="PIRSR" id="PIRSR005096-3"/>
    </source>
</evidence>
<evidence type="ECO:0000256" key="5">
    <source>
        <dbReference type="PIRNR" id="PIRNR005096"/>
    </source>
</evidence>
<dbReference type="EMBL" id="JADZLT010000016">
    <property type="protein sequence ID" value="MBH0236209.1"/>
    <property type="molecule type" value="Genomic_DNA"/>
</dbReference>
<evidence type="ECO:0000256" key="3">
    <source>
        <dbReference type="ARBA" id="ARBA00023235"/>
    </source>
</evidence>
<dbReference type="Pfam" id="PF01263">
    <property type="entry name" value="Aldose_epim"/>
    <property type="match status" value="1"/>
</dbReference>
<dbReference type="InterPro" id="IPR015443">
    <property type="entry name" value="Aldose_1-epimerase"/>
</dbReference>
<evidence type="ECO:0000256" key="7">
    <source>
        <dbReference type="PIRSR" id="PIRSR005096-2"/>
    </source>
</evidence>
<evidence type="ECO:0000256" key="1">
    <source>
        <dbReference type="ARBA" id="ARBA00005028"/>
    </source>
</evidence>
<dbReference type="InterPro" id="IPR008183">
    <property type="entry name" value="Aldose_1/G6P_1-epimerase"/>
</dbReference>
<dbReference type="GO" id="GO:0006006">
    <property type="term" value="P:glucose metabolic process"/>
    <property type="evidence" value="ECO:0007669"/>
    <property type="project" value="TreeGrafter"/>
</dbReference>
<keyword evidence="4 5" id="KW-0119">Carbohydrate metabolism</keyword>
<dbReference type="InterPro" id="IPR011013">
    <property type="entry name" value="Gal_mutarotase_sf_dom"/>
</dbReference>
<name>A0A931HYV7_9HYPH</name>
<evidence type="ECO:0000313" key="9">
    <source>
        <dbReference type="EMBL" id="MBH0236209.1"/>
    </source>
</evidence>
<dbReference type="Proteomes" id="UP000631694">
    <property type="component" value="Unassembled WGS sequence"/>
</dbReference>
<feature type="binding site" evidence="7">
    <location>
        <position position="237"/>
    </location>
    <ligand>
        <name>beta-D-galactose</name>
        <dbReference type="ChEBI" id="CHEBI:27667"/>
    </ligand>
</feature>
<feature type="binding site" evidence="8">
    <location>
        <begin position="174"/>
        <end position="176"/>
    </location>
    <ligand>
        <name>beta-D-galactose</name>
        <dbReference type="ChEBI" id="CHEBI:27667"/>
    </ligand>
</feature>
<dbReference type="AlphaFoldDB" id="A0A931HYV7"/>
<dbReference type="PIRSF" id="PIRSF005096">
    <property type="entry name" value="GALM"/>
    <property type="match status" value="1"/>
</dbReference>
<gene>
    <name evidence="9" type="ORF">I5731_00090</name>
</gene>
<feature type="active site" description="Proton donor" evidence="6">
    <location>
        <position position="174"/>
    </location>
</feature>
<keyword evidence="3 5" id="KW-0413">Isomerase</keyword>
<feature type="binding site" evidence="8">
    <location>
        <begin position="76"/>
        <end position="77"/>
    </location>
    <ligand>
        <name>beta-D-galactose</name>
        <dbReference type="ChEBI" id="CHEBI:27667"/>
    </ligand>
</feature>
<feature type="active site" description="Proton acceptor" evidence="6">
    <location>
        <position position="303"/>
    </location>
</feature>
<comment type="catalytic activity">
    <reaction evidence="5">
        <text>alpha-D-glucose = beta-D-glucose</text>
        <dbReference type="Rhea" id="RHEA:10264"/>
        <dbReference type="ChEBI" id="CHEBI:15903"/>
        <dbReference type="ChEBI" id="CHEBI:17925"/>
        <dbReference type="EC" id="5.1.3.3"/>
    </reaction>
</comment>
<reference evidence="9" key="1">
    <citation type="submission" date="2020-12" db="EMBL/GenBank/DDBJ databases">
        <title>Methylobrevis albus sp. nov., isolated from fresh water lack sediment.</title>
        <authorList>
            <person name="Zou Q."/>
        </authorList>
    </citation>
    <scope>NUCLEOTIDE SEQUENCE</scope>
    <source>
        <strain evidence="9">L22</strain>
    </source>
</reference>
<dbReference type="SUPFAM" id="SSF74650">
    <property type="entry name" value="Galactose mutarotase-like"/>
    <property type="match status" value="1"/>
</dbReference>
<dbReference type="GO" id="GO:0033499">
    <property type="term" value="P:galactose catabolic process via UDP-galactose, Leloir pathway"/>
    <property type="evidence" value="ECO:0007669"/>
    <property type="project" value="TreeGrafter"/>
</dbReference>
<dbReference type="CDD" id="cd09019">
    <property type="entry name" value="galactose_mutarotase_like"/>
    <property type="match status" value="1"/>
</dbReference>
<dbReference type="NCBIfam" id="NF008277">
    <property type="entry name" value="PRK11055.1"/>
    <property type="match status" value="1"/>
</dbReference>
<dbReference type="PANTHER" id="PTHR10091">
    <property type="entry name" value="ALDOSE-1-EPIMERASE"/>
    <property type="match status" value="1"/>
</dbReference>
<comment type="pathway">
    <text evidence="1 5">Carbohydrate metabolism; hexose metabolism.</text>
</comment>
<evidence type="ECO:0000256" key="4">
    <source>
        <dbReference type="ARBA" id="ARBA00023277"/>
    </source>
</evidence>
<comment type="similarity">
    <text evidence="2 5">Belongs to the aldose epimerase family.</text>
</comment>
<proteinExistence type="inferred from homology"/>
<sequence>MSSNDFGSLADGRAVEIVRLAGGGIVAEVLSYGAILRDLRLALPGGERRLVLGFDRIADYEMHSPYFGAVVGRCANRIGAGRFQLDGRDHQLDLNDGGRAHLHGGVEGFDRKLWTIEAASTDSVTLTLGSPDGDQGYPGTVQARCRYTLPGEGVLVIELEAETDAPTPVNLATHSYFNLAGTPDILGHVLEIPAEAYLPVDGALIPTGEIRPVAGTGFDFRKARPIGAADRPERGYDHNFVVAEARSNVLRLMARLTAPAGDVTLDIWSTEPGVQFYDGNMLEVPVPGLDGARYALNGGLCLEPQGFPDAVNRPEFPAVILRPGETYRQRTEYRLGAG</sequence>
<dbReference type="RefSeq" id="WP_197309317.1">
    <property type="nucleotide sequence ID" value="NZ_JADZLT010000016.1"/>
</dbReference>
<dbReference type="Gene3D" id="2.70.98.10">
    <property type="match status" value="1"/>
</dbReference>
<keyword evidence="10" id="KW-1185">Reference proteome</keyword>
<dbReference type="PANTHER" id="PTHR10091:SF49">
    <property type="entry name" value="ALDOSE 1-EPIMERASE"/>
    <property type="match status" value="1"/>
</dbReference>
<evidence type="ECO:0000256" key="2">
    <source>
        <dbReference type="ARBA" id="ARBA00006206"/>
    </source>
</evidence>
<comment type="caution">
    <text evidence="9">The sequence shown here is derived from an EMBL/GenBank/DDBJ whole genome shotgun (WGS) entry which is preliminary data.</text>
</comment>
<dbReference type="GO" id="GO:0030246">
    <property type="term" value="F:carbohydrate binding"/>
    <property type="evidence" value="ECO:0007669"/>
    <property type="project" value="InterPro"/>
</dbReference>